<name>A0A6J2QGV9_COTGO</name>
<comment type="pathway">
    <text evidence="1">Amino-acid degradation; L-proline degradation into L-glutamate; L-glutamate from L-proline: step 1/2.</text>
</comment>
<dbReference type="Pfam" id="PF01619">
    <property type="entry name" value="Pro_dh"/>
    <property type="match status" value="1"/>
</dbReference>
<dbReference type="InterPro" id="IPR002872">
    <property type="entry name" value="Proline_DH_dom"/>
</dbReference>
<evidence type="ECO:0000256" key="3">
    <source>
        <dbReference type="ARBA" id="ARBA00023002"/>
    </source>
</evidence>
<evidence type="ECO:0000256" key="6">
    <source>
        <dbReference type="RuleBase" id="RU364054"/>
    </source>
</evidence>
<organism evidence="9 10">
    <name type="scientific">Cottoperca gobio</name>
    <name type="common">Frogmouth</name>
    <name type="synonym">Aphritis gobio</name>
    <dbReference type="NCBI Taxonomy" id="56716"/>
    <lineage>
        <taxon>Eukaryota</taxon>
        <taxon>Metazoa</taxon>
        <taxon>Chordata</taxon>
        <taxon>Craniata</taxon>
        <taxon>Vertebrata</taxon>
        <taxon>Euteleostomi</taxon>
        <taxon>Actinopterygii</taxon>
        <taxon>Neopterygii</taxon>
        <taxon>Teleostei</taxon>
        <taxon>Neoteleostei</taxon>
        <taxon>Acanthomorphata</taxon>
        <taxon>Eupercaria</taxon>
        <taxon>Perciformes</taxon>
        <taxon>Notothenioidei</taxon>
        <taxon>Bovichtidae</taxon>
        <taxon>Cottoperca</taxon>
    </lineage>
</organism>
<dbReference type="GO" id="GO:0004657">
    <property type="term" value="F:proline dehydrogenase activity"/>
    <property type="evidence" value="ECO:0007669"/>
    <property type="project" value="UniProtKB-EC"/>
</dbReference>
<evidence type="ECO:0000256" key="4">
    <source>
        <dbReference type="ARBA" id="ARBA00023062"/>
    </source>
</evidence>
<keyword evidence="4 6" id="KW-0642">Proline metabolism</keyword>
<dbReference type="OrthoDB" id="5464at2759"/>
<dbReference type="GO" id="GO:0005739">
    <property type="term" value="C:mitochondrion"/>
    <property type="evidence" value="ECO:0007669"/>
    <property type="project" value="TreeGrafter"/>
</dbReference>
<dbReference type="GO" id="GO:0071949">
    <property type="term" value="F:FAD binding"/>
    <property type="evidence" value="ECO:0007669"/>
    <property type="project" value="TreeGrafter"/>
</dbReference>
<protein>
    <recommendedName>
        <fullName evidence="6">Proline dehydrogenase</fullName>
        <ecNumber evidence="6">1.5.5.2</ecNumber>
    </recommendedName>
</protein>
<evidence type="ECO:0000256" key="5">
    <source>
        <dbReference type="ARBA" id="ARBA00048779"/>
    </source>
</evidence>
<comment type="similarity">
    <text evidence="2 6">Belongs to the proline oxidase family.</text>
</comment>
<feature type="domain" description="Proline dehydrogenase" evidence="8">
    <location>
        <begin position="168"/>
        <end position="577"/>
    </location>
</feature>
<evidence type="ECO:0000313" key="9">
    <source>
        <dbReference type="Proteomes" id="UP000504630"/>
    </source>
</evidence>
<evidence type="ECO:0000256" key="1">
    <source>
        <dbReference type="ARBA" id="ARBA00004739"/>
    </source>
</evidence>
<dbReference type="KEGG" id="cgob:115014140"/>
<keyword evidence="3 6" id="KW-0560">Oxidoreductase</keyword>
<dbReference type="RefSeq" id="XP_029296670.1">
    <property type="nucleotide sequence ID" value="XM_029440810.1"/>
</dbReference>
<comment type="cofactor">
    <cofactor evidence="6">
        <name>FAD</name>
        <dbReference type="ChEBI" id="CHEBI:57692"/>
    </cofactor>
</comment>
<evidence type="ECO:0000313" key="10">
    <source>
        <dbReference type="RefSeq" id="XP_029296670.1"/>
    </source>
</evidence>
<evidence type="ECO:0000256" key="7">
    <source>
        <dbReference type="SAM" id="MobiDB-lite"/>
    </source>
</evidence>
<dbReference type="Gene3D" id="3.20.20.220">
    <property type="match status" value="2"/>
</dbReference>
<gene>
    <name evidence="10" type="primary">prodhb</name>
</gene>
<dbReference type="Proteomes" id="UP000504630">
    <property type="component" value="Chromosome 9"/>
</dbReference>
<keyword evidence="6" id="KW-0285">Flavoprotein</keyword>
<dbReference type="AlphaFoldDB" id="A0A6J2QGV9"/>
<sequence>MIFTSSSSSRLMLNVKTVPALARAGADIPFKRLLCSPRLRSSTSATQTEPRDDANSRGGAQHDSALSEFPGQPGRGGRDGNTSTAANEISVDFDQSRGAYKSKDSLELLRSLVVFKLCSYDFLVDKNKEIMDLGKKILGQRAFDQFMKMTFYGQFVAGEDHMAIRPLIQKNQAFGVGSVLDYSVEEDISQEEAEQKEMNSCLSAAEKQILAEDHTENKNKAHKQFKDRRGGVTGARTYFYADEAKCDQHMETFIKCIKASGGSSMDGFTAIKMTALGRPQFLLQFSEVLVKWRQFFTYLASKQGNDGTEALEWRLELEQLQEFLTKLGAKGDMHGWFTGRNEASSGTIDMLDWNSLIDDRTKISDLLVVPNVELGELEPLLQKFTAEDEKQMKRMLQRMDILVKHAIENGVRLMVDAEQTYLQPAISRLTLEMQRIYNKETPVIFNTYQCYLKEAYDNVSMDVEMSRREGWHFAAKLVRGAYMYQERERAKDIGYDDPINPDYDSTNIMYHRCLDYVLDEIALKRNANIMVASHNEDTVKHTLRRMNELGLVPTENKVYFGQLLGMCDQISFPLESNMPPGKRGMVLLGLGIQLSCQHSRRNIYQTSDAEMKAESRAAGLVFSLLCGEQTNSYRPDCCLDLLELLKQRSSKTDPLQKCTSIIFTVSFSLTCV</sequence>
<accession>A0A6J2QGV9</accession>
<comment type="catalytic activity">
    <reaction evidence="5 6">
        <text>L-proline + a quinone = (S)-1-pyrroline-5-carboxylate + a quinol + H(+)</text>
        <dbReference type="Rhea" id="RHEA:23784"/>
        <dbReference type="ChEBI" id="CHEBI:15378"/>
        <dbReference type="ChEBI" id="CHEBI:17388"/>
        <dbReference type="ChEBI" id="CHEBI:24646"/>
        <dbReference type="ChEBI" id="CHEBI:60039"/>
        <dbReference type="ChEBI" id="CHEBI:132124"/>
        <dbReference type="EC" id="1.5.5.2"/>
    </reaction>
</comment>
<keyword evidence="9" id="KW-1185">Reference proteome</keyword>
<feature type="compositionally biased region" description="Polar residues" evidence="7">
    <location>
        <begin position="39"/>
        <end position="48"/>
    </location>
</feature>
<comment type="function">
    <text evidence="6">Converts proline to delta-1-pyrroline-5-carboxylate.</text>
</comment>
<keyword evidence="6" id="KW-0274">FAD</keyword>
<dbReference type="InterPro" id="IPR015659">
    <property type="entry name" value="Proline_oxidase"/>
</dbReference>
<evidence type="ECO:0000259" key="8">
    <source>
        <dbReference type="Pfam" id="PF01619"/>
    </source>
</evidence>
<dbReference type="PANTHER" id="PTHR13914">
    <property type="entry name" value="PROLINE OXIDASE"/>
    <property type="match status" value="1"/>
</dbReference>
<reference evidence="10" key="1">
    <citation type="submission" date="2025-08" db="UniProtKB">
        <authorList>
            <consortium name="RefSeq"/>
        </authorList>
    </citation>
    <scope>IDENTIFICATION</scope>
</reference>
<dbReference type="PANTHER" id="PTHR13914:SF0">
    <property type="entry name" value="PROLINE DEHYDROGENASE 1, MITOCHONDRIAL"/>
    <property type="match status" value="1"/>
</dbReference>
<dbReference type="GO" id="GO:0010133">
    <property type="term" value="P:L-proline catabolic process to L-glutamate"/>
    <property type="evidence" value="ECO:0007669"/>
    <property type="project" value="TreeGrafter"/>
</dbReference>
<proteinExistence type="inferred from homology"/>
<dbReference type="SUPFAM" id="SSF51730">
    <property type="entry name" value="FAD-linked oxidoreductase"/>
    <property type="match status" value="1"/>
</dbReference>
<dbReference type="EC" id="1.5.5.2" evidence="6"/>
<dbReference type="GeneID" id="115014140"/>
<dbReference type="InParanoid" id="A0A6J2QGV9"/>
<feature type="region of interest" description="Disordered" evidence="7">
    <location>
        <begin position="39"/>
        <end position="84"/>
    </location>
</feature>
<dbReference type="InterPro" id="IPR029041">
    <property type="entry name" value="FAD-linked_oxidoreductase-like"/>
</dbReference>
<dbReference type="CTD" id="100537991"/>
<evidence type="ECO:0000256" key="2">
    <source>
        <dbReference type="ARBA" id="ARBA00005869"/>
    </source>
</evidence>